<gene>
    <name evidence="1" type="ORF">QQM35_02125</name>
</gene>
<protein>
    <submittedName>
        <fullName evidence="1">Thioesterase family protein</fullName>
    </submittedName>
</protein>
<dbReference type="PANTHER" id="PTHR31793:SF2">
    <property type="entry name" value="BLR1345 PROTEIN"/>
    <property type="match status" value="1"/>
</dbReference>
<keyword evidence="2" id="KW-1185">Reference proteome</keyword>
<reference evidence="1 2" key="1">
    <citation type="journal article" date="2024" name="Pathogens">
        <title>Staphylococcus hsinchuensis sp. nov., Isolated from Soymilk.</title>
        <authorList>
            <person name="Wang Y.T."/>
            <person name="Lin Y.C."/>
            <person name="Hsieh Y.H."/>
            <person name="Lin Y.T."/>
            <person name="Hamada M."/>
            <person name="Chen C.C."/>
            <person name="Liou J.S."/>
            <person name="Lee A.Y."/>
            <person name="Zhang W.L."/>
            <person name="Chen Y.T."/>
            <person name="Huang C.H."/>
        </authorList>
    </citation>
    <scope>NUCLEOTIDE SEQUENCE [LARGE SCALE GENOMIC DNA]</scope>
    <source>
        <strain evidence="1 2">H164</strain>
    </source>
</reference>
<name>A0ABZ3EDP3_9STAP</name>
<proteinExistence type="predicted"/>
<dbReference type="PANTHER" id="PTHR31793">
    <property type="entry name" value="4-HYDROXYBENZOYL-COA THIOESTERASE FAMILY MEMBER"/>
    <property type="match status" value="1"/>
</dbReference>
<dbReference type="RefSeq" id="WP_251517253.1">
    <property type="nucleotide sequence ID" value="NZ_CP128355.1"/>
</dbReference>
<dbReference type="SUPFAM" id="SSF54637">
    <property type="entry name" value="Thioesterase/thiol ester dehydrase-isomerase"/>
    <property type="match status" value="1"/>
</dbReference>
<dbReference type="CDD" id="cd00586">
    <property type="entry name" value="4HBT"/>
    <property type="match status" value="1"/>
</dbReference>
<dbReference type="Proteomes" id="UP001436297">
    <property type="component" value="Chromosome"/>
</dbReference>
<dbReference type="InterPro" id="IPR050563">
    <property type="entry name" value="4-hydroxybenzoyl-CoA_TE"/>
</dbReference>
<dbReference type="InterPro" id="IPR029069">
    <property type="entry name" value="HotDog_dom_sf"/>
</dbReference>
<organism evidence="1 2">
    <name type="scientific">Staphylococcus hsinchuensis</name>
    <dbReference type="NCBI Taxonomy" id="3051183"/>
    <lineage>
        <taxon>Bacteria</taxon>
        <taxon>Bacillati</taxon>
        <taxon>Bacillota</taxon>
        <taxon>Bacilli</taxon>
        <taxon>Bacillales</taxon>
        <taxon>Staphylococcaceae</taxon>
        <taxon>Staphylococcus</taxon>
    </lineage>
</organism>
<dbReference type="Pfam" id="PF13279">
    <property type="entry name" value="4HBT_2"/>
    <property type="match status" value="1"/>
</dbReference>
<sequence>MSNEFIYRNTVQPNWIDHNNHMHDAQYYSVFSDAVVDFFRSIDFSISYRQNQEITIFSIEAHVSFLNELLLNETFYIKSHLYDYDEKRVHLFLTMYNEHDERAATYEVMMMAVNNRTRRSATFPDEIYEKIINYYNQQPDFEIPKQLGHIIGIPRNK</sequence>
<evidence type="ECO:0000313" key="2">
    <source>
        <dbReference type="Proteomes" id="UP001436297"/>
    </source>
</evidence>
<dbReference type="EMBL" id="CP128355">
    <property type="protein sequence ID" value="XAF70939.1"/>
    <property type="molecule type" value="Genomic_DNA"/>
</dbReference>
<evidence type="ECO:0000313" key="1">
    <source>
        <dbReference type="EMBL" id="XAF70939.1"/>
    </source>
</evidence>
<dbReference type="Gene3D" id="3.10.129.10">
    <property type="entry name" value="Hotdog Thioesterase"/>
    <property type="match status" value="1"/>
</dbReference>
<accession>A0ABZ3EDP3</accession>